<dbReference type="Gramene" id="TraesLAC5A03G02627820.1">
    <property type="protein sequence ID" value="TraesLAC5A03G02627820.1"/>
    <property type="gene ID" value="TraesLAC5A03G02627820"/>
</dbReference>
<evidence type="ECO:0000256" key="4">
    <source>
        <dbReference type="ARBA" id="ARBA00023163"/>
    </source>
</evidence>
<evidence type="ECO:0000313" key="8">
    <source>
        <dbReference type="Proteomes" id="UP000019116"/>
    </source>
</evidence>
<proteinExistence type="predicted"/>
<reference evidence="7" key="1">
    <citation type="submission" date="2018-08" db="EMBL/GenBank/DDBJ databases">
        <authorList>
            <person name="Rossello M."/>
        </authorList>
    </citation>
    <scope>NUCLEOTIDE SEQUENCE [LARGE SCALE GENOMIC DNA]</scope>
    <source>
        <strain evidence="7">cv. Chinese Spring</strain>
    </source>
</reference>
<dbReference type="RefSeq" id="XP_044385033.1">
    <property type="nucleotide sequence ID" value="XM_044529098.1"/>
</dbReference>
<dbReference type="SMART" id="SM00774">
    <property type="entry name" value="WRKY"/>
    <property type="match status" value="1"/>
</dbReference>
<protein>
    <recommendedName>
        <fullName evidence="6">WRKY domain-containing protein</fullName>
    </recommendedName>
</protein>
<dbReference type="Gene3D" id="2.20.25.80">
    <property type="entry name" value="WRKY domain"/>
    <property type="match status" value="1"/>
</dbReference>
<keyword evidence="4" id="KW-0804">Transcription</keyword>
<dbReference type="Gramene" id="TraesROB_scaffold_001664_01G000300.1">
    <property type="protein sequence ID" value="TraesROB_scaffold_001664_01G000300.1"/>
    <property type="gene ID" value="TraesROB_scaffold_001664_01G000300"/>
</dbReference>
<keyword evidence="8" id="KW-1185">Reference proteome</keyword>
<dbReference type="GO" id="GO:0043565">
    <property type="term" value="F:sequence-specific DNA binding"/>
    <property type="evidence" value="ECO:0007669"/>
    <property type="project" value="InterPro"/>
</dbReference>
<keyword evidence="2" id="KW-0805">Transcription regulation</keyword>
<evidence type="ECO:0000256" key="1">
    <source>
        <dbReference type="ARBA" id="ARBA00004123"/>
    </source>
</evidence>
<dbReference type="GO" id="GO:0005634">
    <property type="term" value="C:nucleus"/>
    <property type="evidence" value="ECO:0007669"/>
    <property type="project" value="UniProtKB-SubCell"/>
</dbReference>
<dbReference type="PANTHER" id="PTHR31429">
    <property type="entry name" value="WRKY TRANSCRIPTION FACTOR 36-RELATED"/>
    <property type="match status" value="1"/>
</dbReference>
<dbReference type="SMR" id="A0A3B6KJP3"/>
<dbReference type="PANTHER" id="PTHR31429:SF84">
    <property type="entry name" value="WRKY TRANSCRIPTION FACTOR WRKY62"/>
    <property type="match status" value="1"/>
</dbReference>
<reference evidence="7" key="2">
    <citation type="submission" date="2018-10" db="UniProtKB">
        <authorList>
            <consortium name="EnsemblPlants"/>
        </authorList>
    </citation>
    <scope>IDENTIFICATION</scope>
</reference>
<organism evidence="7">
    <name type="scientific">Triticum aestivum</name>
    <name type="common">Wheat</name>
    <dbReference type="NCBI Taxonomy" id="4565"/>
    <lineage>
        <taxon>Eukaryota</taxon>
        <taxon>Viridiplantae</taxon>
        <taxon>Streptophyta</taxon>
        <taxon>Embryophyta</taxon>
        <taxon>Tracheophyta</taxon>
        <taxon>Spermatophyta</taxon>
        <taxon>Magnoliopsida</taxon>
        <taxon>Liliopsida</taxon>
        <taxon>Poales</taxon>
        <taxon>Poaceae</taxon>
        <taxon>BOP clade</taxon>
        <taxon>Pooideae</taxon>
        <taxon>Triticodae</taxon>
        <taxon>Triticeae</taxon>
        <taxon>Triticinae</taxon>
        <taxon>Triticum</taxon>
    </lineage>
</organism>
<comment type="subcellular location">
    <subcellularLocation>
        <location evidence="1">Nucleus</location>
    </subcellularLocation>
</comment>
<dbReference type="PROSITE" id="PS50811">
    <property type="entry name" value="WRKY"/>
    <property type="match status" value="1"/>
</dbReference>
<gene>
    <name evidence="7" type="primary">LOC123107099</name>
</gene>
<dbReference type="Proteomes" id="UP000019116">
    <property type="component" value="Chromosome 5A"/>
</dbReference>
<dbReference type="Gramene" id="TraesCLE_scaffold_005587_01G000200.1">
    <property type="protein sequence ID" value="TraesCLE_scaffold_005587_01G000200.1"/>
    <property type="gene ID" value="TraesCLE_scaffold_005587_01G000200"/>
</dbReference>
<dbReference type="AlphaFoldDB" id="A0A3B6KJP3"/>
<evidence type="ECO:0000313" key="7">
    <source>
        <dbReference type="EnsemblPlants" id="TraesCS5A02G225500.1"/>
    </source>
</evidence>
<dbReference type="OrthoDB" id="1879341at2759"/>
<accession>A0A3B6KJP3</accession>
<dbReference type="InterPro" id="IPR036576">
    <property type="entry name" value="WRKY_dom_sf"/>
</dbReference>
<dbReference type="OMA" id="VCNESIA"/>
<dbReference type="SUPFAM" id="SSF118290">
    <property type="entry name" value="WRKY DNA-binding domain"/>
    <property type="match status" value="1"/>
</dbReference>
<dbReference type="GeneID" id="123107099"/>
<dbReference type="STRING" id="4565.A0A3B6KJP3"/>
<evidence type="ECO:0000256" key="3">
    <source>
        <dbReference type="ARBA" id="ARBA00023125"/>
    </source>
</evidence>
<keyword evidence="3" id="KW-0238">DNA-binding</keyword>
<dbReference type="Gramene" id="TraesNOR5A03G02696520.1">
    <property type="protein sequence ID" value="TraesNOR5A03G02696520.1"/>
    <property type="gene ID" value="TraesNOR5A03G02696520"/>
</dbReference>
<dbReference type="InterPro" id="IPR003657">
    <property type="entry name" value="WRKY_dom"/>
</dbReference>
<dbReference type="Gramene" id="TraesCS5A02G225500.1">
    <property type="protein sequence ID" value="TraesCS5A02G225500.1"/>
    <property type="gene ID" value="TraesCS5A02G225500"/>
</dbReference>
<feature type="domain" description="WRKY" evidence="6">
    <location>
        <begin position="115"/>
        <end position="174"/>
    </location>
</feature>
<dbReference type="Gramene" id="TraesWEE_scaffold_061474_01G000100.1">
    <property type="protein sequence ID" value="TraesWEE_scaffold_061474_01G000100.1"/>
    <property type="gene ID" value="TraesWEE_scaffold_061474_01G000100"/>
</dbReference>
<name>A0A3B6KJP3_WHEAT</name>
<dbReference type="InterPro" id="IPR044810">
    <property type="entry name" value="WRKY_plant"/>
</dbReference>
<evidence type="ECO:0000256" key="2">
    <source>
        <dbReference type="ARBA" id="ARBA00023015"/>
    </source>
</evidence>
<dbReference type="EnsemblPlants" id="TraesCS5A02G225500.1">
    <property type="protein sequence ID" value="TraesCS5A02G225500.1"/>
    <property type="gene ID" value="TraesCS5A02G225500"/>
</dbReference>
<keyword evidence="5" id="KW-0539">Nucleus</keyword>
<dbReference type="GO" id="GO:0003700">
    <property type="term" value="F:DNA-binding transcription factor activity"/>
    <property type="evidence" value="ECO:0007669"/>
    <property type="project" value="InterPro"/>
</dbReference>
<dbReference type="Gramene" id="TraesCS5A03G0576900.1">
    <property type="protein sequence ID" value="TraesCS5A03G0576900.1.CDS"/>
    <property type="gene ID" value="TraesCS5A03G0576900"/>
</dbReference>
<evidence type="ECO:0000259" key="6">
    <source>
        <dbReference type="PROSITE" id="PS50811"/>
    </source>
</evidence>
<dbReference type="Pfam" id="PF03106">
    <property type="entry name" value="WRKY"/>
    <property type="match status" value="1"/>
</dbReference>
<evidence type="ECO:0000256" key="5">
    <source>
        <dbReference type="ARBA" id="ARBA00023242"/>
    </source>
</evidence>
<sequence>MDDGSSCPTDSAGLLPLIAGSPTAEGLEEKLRRVREENRRLASTLGAILAGRPDLRALARAPASAVTAAWAPSGSASNAAREEAAGVTVEPRPKVRTVCARAEPADTDANLGVKDGYQWRKYGQKVTRDNPHPRSYFRCAFAPSCPVKKKVQRDAEDRSKLVATYEGEHNHAKSPEREFVGNESTGYARSQPCSVSINPSGRTIRLEDMTNHGSGSRLDLETIQREVVTPEFQNLLLDKMVNSLKNDADFMHALTNAVAERILENFPARLS</sequence>